<dbReference type="FunFam" id="3.40.50.720:FF:000215">
    <property type="entry name" value="3-hydroxyacyl-CoA dehydrogenase type-2"/>
    <property type="match status" value="1"/>
</dbReference>
<dbReference type="GO" id="GO:0047044">
    <property type="term" value="F:androstan-3-alpha,17-beta-diol dehydrogenase (NAD+) activity"/>
    <property type="evidence" value="ECO:0007669"/>
    <property type="project" value="UniProtKB-EC"/>
</dbReference>
<evidence type="ECO:0000256" key="25">
    <source>
        <dbReference type="ARBA" id="ARBA00052683"/>
    </source>
</evidence>
<dbReference type="AlphaFoldDB" id="A0AAJ7U048"/>
<dbReference type="EC" id="1.1.1.178" evidence="29"/>
<dbReference type="KEGG" id="pmrn:116952231"/>
<evidence type="ECO:0000256" key="1">
    <source>
        <dbReference type="ARBA" id="ARBA00004854"/>
    </source>
</evidence>
<dbReference type="GO" id="GO:0047015">
    <property type="term" value="F:3-hydroxy-2-methylbutyryl-CoA dehydrogenase activity"/>
    <property type="evidence" value="ECO:0007669"/>
    <property type="project" value="UniProtKB-EC"/>
</dbReference>
<evidence type="ECO:0000256" key="32">
    <source>
        <dbReference type="ARBA" id="ARBA00077243"/>
    </source>
</evidence>
<evidence type="ECO:0000256" key="43">
    <source>
        <dbReference type="ARBA" id="ARBA00083663"/>
    </source>
</evidence>
<evidence type="ECO:0000256" key="44">
    <source>
        <dbReference type="RuleBase" id="RU000363"/>
    </source>
</evidence>
<evidence type="ECO:0000256" key="29">
    <source>
        <dbReference type="ARBA" id="ARBA00066638"/>
    </source>
</evidence>
<dbReference type="GO" id="GO:0003857">
    <property type="term" value="F:(3S)-3-hydroxyacyl-CoA dehydrogenase (NAD+) activity"/>
    <property type="evidence" value="ECO:0007669"/>
    <property type="project" value="UniProtKB-EC"/>
</dbReference>
<comment type="catalytic activity">
    <reaction evidence="14">
        <text>17beta-hydroxy-5alpha-androstan-3-one + NAD(+) = 5alpha-androstan-3,17-dione + NADH + H(+)</text>
        <dbReference type="Rhea" id="RHEA:41992"/>
        <dbReference type="ChEBI" id="CHEBI:15378"/>
        <dbReference type="ChEBI" id="CHEBI:15994"/>
        <dbReference type="ChEBI" id="CHEBI:16330"/>
        <dbReference type="ChEBI" id="CHEBI:57540"/>
        <dbReference type="ChEBI" id="CHEBI:57945"/>
    </reaction>
    <physiologicalReaction direction="left-to-right" evidence="14">
        <dbReference type="Rhea" id="RHEA:41993"/>
    </physiologicalReaction>
</comment>
<evidence type="ECO:0000256" key="38">
    <source>
        <dbReference type="ARBA" id="ARBA00081236"/>
    </source>
</evidence>
<evidence type="ECO:0000256" key="41">
    <source>
        <dbReference type="ARBA" id="ARBA00082463"/>
    </source>
</evidence>
<evidence type="ECO:0000256" key="37">
    <source>
        <dbReference type="ARBA" id="ARBA00080687"/>
    </source>
</evidence>
<evidence type="ECO:0000256" key="31">
    <source>
        <dbReference type="ARBA" id="ARBA00072938"/>
    </source>
</evidence>
<dbReference type="EC" id="1.1.1.53" evidence="6"/>
<dbReference type="CTD" id="3028"/>
<comment type="catalytic activity">
    <reaction evidence="17">
        <text>(3S)-3-hydroxybutanoyl-CoA + NAD(+) = acetoacetyl-CoA + NADH + H(+)</text>
        <dbReference type="Rhea" id="RHEA:30799"/>
        <dbReference type="ChEBI" id="CHEBI:15378"/>
        <dbReference type="ChEBI" id="CHEBI:57286"/>
        <dbReference type="ChEBI" id="CHEBI:57316"/>
        <dbReference type="ChEBI" id="CHEBI:57540"/>
        <dbReference type="ChEBI" id="CHEBI:57945"/>
    </reaction>
    <physiologicalReaction direction="left-to-right" evidence="17">
        <dbReference type="Rhea" id="RHEA:30800"/>
    </physiologicalReaction>
    <physiologicalReaction direction="right-to-left" evidence="17">
        <dbReference type="Rhea" id="RHEA:30801"/>
    </physiologicalReaction>
</comment>
<dbReference type="GO" id="GO:0006631">
    <property type="term" value="P:fatty acid metabolic process"/>
    <property type="evidence" value="ECO:0007669"/>
    <property type="project" value="TreeGrafter"/>
</dbReference>
<evidence type="ECO:0000256" key="12">
    <source>
        <dbReference type="ARBA" id="ARBA00050285"/>
    </source>
</evidence>
<name>A0AAJ7U048_PETMA</name>
<dbReference type="RefSeq" id="XP_032827290.1">
    <property type="nucleotide sequence ID" value="XM_032971399.1"/>
</dbReference>
<evidence type="ECO:0000256" key="16">
    <source>
        <dbReference type="ARBA" id="ARBA00050927"/>
    </source>
</evidence>
<protein>
    <recommendedName>
        <fullName evidence="31">3-hydroxyacyl-CoA dehydrogenase type-2</fullName>
        <ecNumber evidence="28">1.1.1.159</ecNumber>
        <ecNumber evidence="29">1.1.1.178</ecNumber>
        <ecNumber evidence="30">1.1.1.239</ecNumber>
        <ecNumber evidence="4">1.1.1.35</ecNumber>
        <ecNumber evidence="6">1.1.1.53</ecNumber>
        <ecNumber evidence="7">1.1.1.62</ecNumber>
    </recommendedName>
    <alternativeName>
        <fullName evidence="36">17-beta-estradiol 17-dehydrogenase</fullName>
    </alternativeName>
    <alternativeName>
        <fullName evidence="33">2-methyl-3-hydroxybutyryl-CoA dehydrogenase</fullName>
    </alternativeName>
    <alternativeName>
        <fullName evidence="32">3-alpha-(17-beta)-hydroxysteroid dehydrogenase (NAD(+))</fullName>
    </alternativeName>
    <alternativeName>
        <fullName evidence="41">3-hydroxy-2-methylbutyryl-CoA dehydrogenase</fullName>
    </alternativeName>
    <alternativeName>
        <fullName evidence="39">3-hydroxyacyl-CoA dehydrogenase type II</fullName>
    </alternativeName>
    <alternativeName>
        <fullName evidence="37">3alpha(or 20beta)-hydroxysteroid dehydrogenase</fullName>
    </alternativeName>
    <alternativeName>
        <fullName evidence="43">7-alpha-hydroxysteroid dehydrogenase</fullName>
    </alternativeName>
    <alternativeName>
        <fullName evidence="42">Endoplasmic reticulum-associated amyloid beta-peptide-binding protein</fullName>
    </alternativeName>
    <alternativeName>
        <fullName evidence="40">Mitochondrial ribonuclease P protein 2</fullName>
    </alternativeName>
    <alternativeName>
        <fullName evidence="34">Short chain dehydrogenase/reductase family 5C member 1</fullName>
    </alternativeName>
    <alternativeName>
        <fullName evidence="38">Short-chain type dehydrogenase/reductase XH98G2</fullName>
    </alternativeName>
    <alternativeName>
        <fullName evidence="35">Type II HADH</fullName>
    </alternativeName>
</protein>
<evidence type="ECO:0000313" key="46">
    <source>
        <dbReference type="Proteomes" id="UP001318040"/>
    </source>
</evidence>
<evidence type="ECO:0000256" key="23">
    <source>
        <dbReference type="ARBA" id="ARBA00052417"/>
    </source>
</evidence>
<dbReference type="GO" id="GO:0047035">
    <property type="term" value="F:testosterone dehydrogenase (NAD+) activity"/>
    <property type="evidence" value="ECO:0007669"/>
    <property type="project" value="UniProtKB-EC"/>
</dbReference>
<evidence type="ECO:0000256" key="14">
    <source>
        <dbReference type="ARBA" id="ARBA00050435"/>
    </source>
</evidence>
<evidence type="ECO:0000256" key="33">
    <source>
        <dbReference type="ARBA" id="ARBA00078147"/>
    </source>
</evidence>
<dbReference type="Pfam" id="PF00106">
    <property type="entry name" value="adh_short"/>
    <property type="match status" value="1"/>
</dbReference>
<sequence length="262" mass="27419">MRIEARASSDGLVALVTGGASGLGRATAERVVRQGGRAILVDLPSSDGAAVARELGDACAWAPADVTSEEEVGAAVALAREKFGRLDAAVNCAGIAIALKTYNFKRNTAHGLADFQRVLHVNVVGSFNVIRLAAGEIGRNEPDCSGQRGVIINTASVAAYDGQVGQVAYSASKGAIVGMTLPIARDLASQGIRVMTIAPGLFATPLLMTLPEKVRDFLARQVPFPSRLGDPSEYAQLVQSILENPMLNGEVIRLDGAIRMQP</sequence>
<comment type="catalytic activity">
    <reaction evidence="24">
        <text>11-dehydrocorticosterone + NAD(+) = pregn-4-ene-3,11,20,21-tetraone + NADH + H(+)</text>
        <dbReference type="Rhea" id="RHEA:42020"/>
        <dbReference type="ChEBI" id="CHEBI:15378"/>
        <dbReference type="ChEBI" id="CHEBI:57540"/>
        <dbReference type="ChEBI" id="CHEBI:57945"/>
        <dbReference type="ChEBI" id="CHEBI:78600"/>
        <dbReference type="ChEBI" id="CHEBI:78601"/>
    </reaction>
    <physiologicalReaction direction="left-to-right" evidence="24">
        <dbReference type="Rhea" id="RHEA:42021"/>
    </physiologicalReaction>
</comment>
<evidence type="ECO:0000256" key="5">
    <source>
        <dbReference type="ARBA" id="ARBA00023002"/>
    </source>
</evidence>
<comment type="catalytic activity">
    <reaction evidence="15">
        <text>cholate + NAD(+) = 3alpha,12alpha-dihydroxy-7-oxo-5beta-cholanate + NADH + H(+)</text>
        <dbReference type="Rhea" id="RHEA:19409"/>
        <dbReference type="ChEBI" id="CHEBI:11893"/>
        <dbReference type="ChEBI" id="CHEBI:15378"/>
        <dbReference type="ChEBI" id="CHEBI:29747"/>
        <dbReference type="ChEBI" id="CHEBI:57540"/>
        <dbReference type="ChEBI" id="CHEBI:57945"/>
        <dbReference type="EC" id="1.1.1.159"/>
    </reaction>
    <physiologicalReaction direction="left-to-right" evidence="15">
        <dbReference type="Rhea" id="RHEA:19410"/>
    </physiologicalReaction>
</comment>
<dbReference type="GeneID" id="116952231"/>
<evidence type="ECO:0000256" key="3">
    <source>
        <dbReference type="ARBA" id="ARBA00006484"/>
    </source>
</evidence>
<evidence type="ECO:0000256" key="9">
    <source>
        <dbReference type="ARBA" id="ARBA00049381"/>
    </source>
</evidence>
<comment type="pathway">
    <text evidence="1">Steroid metabolism.</text>
</comment>
<evidence type="ECO:0000256" key="24">
    <source>
        <dbReference type="ARBA" id="ARBA00052668"/>
    </source>
</evidence>
<comment type="catalytic activity">
    <reaction evidence="10">
        <text>a (3S)-3-hydroxyacyl-CoA + NAD(+) = a 3-oxoacyl-CoA + NADH + H(+)</text>
        <dbReference type="Rhea" id="RHEA:22432"/>
        <dbReference type="ChEBI" id="CHEBI:15378"/>
        <dbReference type="ChEBI" id="CHEBI:57318"/>
        <dbReference type="ChEBI" id="CHEBI:57540"/>
        <dbReference type="ChEBI" id="CHEBI:57945"/>
        <dbReference type="ChEBI" id="CHEBI:90726"/>
        <dbReference type="EC" id="1.1.1.35"/>
    </reaction>
    <physiologicalReaction direction="left-to-right" evidence="10">
        <dbReference type="Rhea" id="RHEA:22433"/>
    </physiologicalReaction>
    <physiologicalReaction direction="right-to-left" evidence="10">
        <dbReference type="Rhea" id="RHEA:22434"/>
    </physiologicalReaction>
</comment>
<comment type="catalytic activity">
    <reaction evidence="16">
        <text>cortisol + NAD(+) = 11beta,17alpha-dihydroxypregn-4-ene-3,20,21-trione + NADH + H(+)</text>
        <dbReference type="Rhea" id="RHEA:42012"/>
        <dbReference type="ChEBI" id="CHEBI:15378"/>
        <dbReference type="ChEBI" id="CHEBI:17650"/>
        <dbReference type="ChEBI" id="CHEBI:57540"/>
        <dbReference type="ChEBI" id="CHEBI:57945"/>
        <dbReference type="ChEBI" id="CHEBI:78595"/>
    </reaction>
    <physiologicalReaction direction="left-to-right" evidence="16">
        <dbReference type="Rhea" id="RHEA:42013"/>
    </physiologicalReaction>
</comment>
<comment type="catalytic activity">
    <reaction evidence="19">
        <text>3beta,7beta-dihydroxy-5beta-cholan-24-oate + NAD(+) = 3beta-hydroxy-7-oxo-5beta-cholan-24-oate + NADH + H(+)</text>
        <dbReference type="Rhea" id="RHEA:42024"/>
        <dbReference type="ChEBI" id="CHEBI:15378"/>
        <dbReference type="ChEBI" id="CHEBI:57540"/>
        <dbReference type="ChEBI" id="CHEBI:57945"/>
        <dbReference type="ChEBI" id="CHEBI:78602"/>
        <dbReference type="ChEBI" id="CHEBI:78603"/>
    </reaction>
    <physiologicalReaction direction="left-to-right" evidence="19">
        <dbReference type="Rhea" id="RHEA:42025"/>
    </physiologicalReaction>
</comment>
<reference evidence="47" key="1">
    <citation type="submission" date="2025-08" db="UniProtKB">
        <authorList>
            <consortium name="RefSeq"/>
        </authorList>
    </citation>
    <scope>IDENTIFICATION</scope>
    <source>
        <tissue evidence="47">Sperm</tissue>
    </source>
</reference>
<evidence type="ECO:0000256" key="17">
    <source>
        <dbReference type="ARBA" id="ARBA00051004"/>
    </source>
</evidence>
<evidence type="ECO:0000256" key="40">
    <source>
        <dbReference type="ARBA" id="ARBA00082399"/>
    </source>
</evidence>
<dbReference type="PRINTS" id="PR00080">
    <property type="entry name" value="SDRFAMILY"/>
</dbReference>
<dbReference type="GO" id="GO:0004303">
    <property type="term" value="F:estradiol 17-beta-dehydrogenase [NAD(P)+] activity"/>
    <property type="evidence" value="ECO:0007669"/>
    <property type="project" value="UniProtKB-EC"/>
</dbReference>
<evidence type="ECO:0000256" key="8">
    <source>
        <dbReference type="ARBA" id="ARBA00037895"/>
    </source>
</evidence>
<dbReference type="GO" id="GO:0008209">
    <property type="term" value="P:androgen metabolic process"/>
    <property type="evidence" value="ECO:0007669"/>
    <property type="project" value="TreeGrafter"/>
</dbReference>
<gene>
    <name evidence="47" type="primary">HSD17B10</name>
</gene>
<evidence type="ECO:0000256" key="18">
    <source>
        <dbReference type="ARBA" id="ARBA00051324"/>
    </source>
</evidence>
<dbReference type="InterPro" id="IPR002347">
    <property type="entry name" value="SDR_fam"/>
</dbReference>
<evidence type="ECO:0000256" key="28">
    <source>
        <dbReference type="ARBA" id="ARBA00066617"/>
    </source>
</evidence>
<keyword evidence="5" id="KW-0560">Oxidoreductase</keyword>
<dbReference type="PROSITE" id="PS00061">
    <property type="entry name" value="ADH_SHORT"/>
    <property type="match status" value="1"/>
</dbReference>
<dbReference type="SMART" id="SM00822">
    <property type="entry name" value="PKS_KR"/>
    <property type="match status" value="1"/>
</dbReference>
<evidence type="ECO:0000256" key="39">
    <source>
        <dbReference type="ARBA" id="ARBA00082293"/>
    </source>
</evidence>
<comment type="subunit">
    <text evidence="27">Homotetramer. Component of mitochondrial ribonuclease P, a complex composed of TRMT10C/MRPP1, HSD17B10/MRPP2 and PRORP/MRPP3. Interacts with TRMT10C/MRPP1; forming the MRPP1-MRPP2 subcomplex of the mitochondrial ribonuclease P complex.</text>
</comment>
<accession>A0AAJ7U048</accession>
<comment type="catalytic activity">
    <reaction evidence="26">
        <text>chenodeoxycholate + NAD(+) = 7-oxolithocholate + NADH + H(+)</text>
        <dbReference type="Rhea" id="RHEA:42036"/>
        <dbReference type="ChEBI" id="CHEBI:15378"/>
        <dbReference type="ChEBI" id="CHEBI:36234"/>
        <dbReference type="ChEBI" id="CHEBI:57540"/>
        <dbReference type="ChEBI" id="CHEBI:57945"/>
        <dbReference type="ChEBI" id="CHEBI:78605"/>
    </reaction>
    <physiologicalReaction direction="left-to-right" evidence="26">
        <dbReference type="Rhea" id="RHEA:42037"/>
    </physiologicalReaction>
</comment>
<evidence type="ECO:0000256" key="36">
    <source>
        <dbReference type="ARBA" id="ARBA00080198"/>
    </source>
</evidence>
<dbReference type="CDD" id="cd05371">
    <property type="entry name" value="HSD10-like_SDR_c"/>
    <property type="match status" value="1"/>
</dbReference>
<dbReference type="SUPFAM" id="SSF51735">
    <property type="entry name" value="NAD(P)-binding Rossmann-fold domains"/>
    <property type="match status" value="1"/>
</dbReference>
<dbReference type="PRINTS" id="PR00081">
    <property type="entry name" value="GDHRDH"/>
</dbReference>
<comment type="pathway">
    <text evidence="2">Lipid metabolism; bile acid biosynthesis.</text>
</comment>
<evidence type="ECO:0000256" key="20">
    <source>
        <dbReference type="ARBA" id="ARBA00051831"/>
    </source>
</evidence>
<evidence type="ECO:0000256" key="13">
    <source>
        <dbReference type="ARBA" id="ARBA00050365"/>
    </source>
</evidence>
<evidence type="ECO:0000256" key="11">
    <source>
        <dbReference type="ARBA" id="ARBA00050232"/>
    </source>
</evidence>
<evidence type="ECO:0000256" key="35">
    <source>
        <dbReference type="ARBA" id="ARBA00079624"/>
    </source>
</evidence>
<evidence type="ECO:0000256" key="7">
    <source>
        <dbReference type="ARBA" id="ARBA00024072"/>
    </source>
</evidence>
<comment type="catalytic activity">
    <reaction evidence="13">
        <text>5alpha-androstane-3alpha,17beta-diol + NAD(+) = 17beta-hydroxy-5alpha-androstan-3-one + NADH + H(+)</text>
        <dbReference type="Rhea" id="RHEA:42004"/>
        <dbReference type="ChEBI" id="CHEBI:15378"/>
        <dbReference type="ChEBI" id="CHEBI:16330"/>
        <dbReference type="ChEBI" id="CHEBI:36713"/>
        <dbReference type="ChEBI" id="CHEBI:57540"/>
        <dbReference type="ChEBI" id="CHEBI:57945"/>
        <dbReference type="EC" id="1.1.1.53"/>
    </reaction>
    <physiologicalReaction direction="right-to-left" evidence="13">
        <dbReference type="Rhea" id="RHEA:42006"/>
    </physiologicalReaction>
</comment>
<evidence type="ECO:0000256" key="2">
    <source>
        <dbReference type="ARBA" id="ARBA00004860"/>
    </source>
</evidence>
<dbReference type="Gene3D" id="3.40.50.720">
    <property type="entry name" value="NAD(P)-binding Rossmann-like Domain"/>
    <property type="match status" value="1"/>
</dbReference>
<evidence type="ECO:0000256" key="34">
    <source>
        <dbReference type="ARBA" id="ARBA00078708"/>
    </source>
</evidence>
<evidence type="ECO:0000256" key="15">
    <source>
        <dbReference type="ARBA" id="ARBA00050867"/>
    </source>
</evidence>
<dbReference type="EC" id="1.1.1.62" evidence="7"/>
<dbReference type="GO" id="GO:0005739">
    <property type="term" value="C:mitochondrion"/>
    <property type="evidence" value="ECO:0007669"/>
    <property type="project" value="TreeGrafter"/>
</dbReference>
<evidence type="ECO:0000256" key="4">
    <source>
        <dbReference type="ARBA" id="ARBA00013000"/>
    </source>
</evidence>
<organism evidence="46 47">
    <name type="scientific">Petromyzon marinus</name>
    <name type="common">Sea lamprey</name>
    <dbReference type="NCBI Taxonomy" id="7757"/>
    <lineage>
        <taxon>Eukaryota</taxon>
        <taxon>Metazoa</taxon>
        <taxon>Chordata</taxon>
        <taxon>Craniata</taxon>
        <taxon>Vertebrata</taxon>
        <taxon>Cyclostomata</taxon>
        <taxon>Hyperoartia</taxon>
        <taxon>Petromyzontiformes</taxon>
        <taxon>Petromyzontidae</taxon>
        <taxon>Petromyzon</taxon>
    </lineage>
</organism>
<dbReference type="PANTHER" id="PTHR43658:SF8">
    <property type="entry name" value="17-BETA-HYDROXYSTEROID DEHYDROGENASE 14-RELATED"/>
    <property type="match status" value="1"/>
</dbReference>
<evidence type="ECO:0000256" key="6">
    <source>
        <dbReference type="ARBA" id="ARBA00024071"/>
    </source>
</evidence>
<dbReference type="Proteomes" id="UP001318040">
    <property type="component" value="Chromosome 46"/>
</dbReference>
<evidence type="ECO:0000256" key="10">
    <source>
        <dbReference type="ARBA" id="ARBA00050141"/>
    </source>
</evidence>
<evidence type="ECO:0000256" key="42">
    <source>
        <dbReference type="ARBA" id="ARBA00083307"/>
    </source>
</evidence>
<comment type="catalytic activity">
    <reaction evidence="22">
        <text>5alpha-pregnan-20beta-ol-3-one + NAD(+) = 5alpha-pregnane-3,20-dione + NADH + H(+)</text>
        <dbReference type="Rhea" id="RHEA:42008"/>
        <dbReference type="ChEBI" id="CHEBI:15378"/>
        <dbReference type="ChEBI" id="CHEBI:28952"/>
        <dbReference type="ChEBI" id="CHEBI:57540"/>
        <dbReference type="ChEBI" id="CHEBI:57945"/>
        <dbReference type="ChEBI" id="CHEBI:78594"/>
    </reaction>
    <physiologicalReaction direction="left-to-right" evidence="22">
        <dbReference type="Rhea" id="RHEA:42009"/>
    </physiologicalReaction>
</comment>
<keyword evidence="46" id="KW-1185">Reference proteome</keyword>
<comment type="catalytic activity">
    <reaction evidence="20">
        <text>ursodeoxycholate + NAD(+) = 7-oxolithocholate + NADH + H(+)</text>
        <dbReference type="Rhea" id="RHEA:42028"/>
        <dbReference type="ChEBI" id="CHEBI:15378"/>
        <dbReference type="ChEBI" id="CHEBI:57540"/>
        <dbReference type="ChEBI" id="CHEBI:57945"/>
        <dbReference type="ChEBI" id="CHEBI:78604"/>
        <dbReference type="ChEBI" id="CHEBI:78605"/>
    </reaction>
    <physiologicalReaction direction="left-to-right" evidence="20">
        <dbReference type="Rhea" id="RHEA:42029"/>
    </physiologicalReaction>
</comment>
<proteinExistence type="inferred from homology"/>
<evidence type="ECO:0000256" key="21">
    <source>
        <dbReference type="ARBA" id="ARBA00051839"/>
    </source>
</evidence>
<dbReference type="InterPro" id="IPR057326">
    <property type="entry name" value="KR_dom"/>
</dbReference>
<dbReference type="PANTHER" id="PTHR43658">
    <property type="entry name" value="SHORT-CHAIN DEHYDROGENASE/REDUCTASE"/>
    <property type="match status" value="1"/>
</dbReference>
<comment type="catalytic activity">
    <reaction evidence="21">
        <text>(2S,3S)-3-hydroxy-2-methylbutanoyl-CoA + NAD(+) = 2-methyl-3-oxobutanoyl-CoA + NADH + H(+)</text>
        <dbReference type="Rhea" id="RHEA:13281"/>
        <dbReference type="ChEBI" id="CHEBI:15378"/>
        <dbReference type="ChEBI" id="CHEBI:57312"/>
        <dbReference type="ChEBI" id="CHEBI:57335"/>
        <dbReference type="ChEBI" id="CHEBI:57540"/>
        <dbReference type="ChEBI" id="CHEBI:57945"/>
        <dbReference type="EC" id="1.1.1.178"/>
    </reaction>
    <physiologicalReaction direction="left-to-right" evidence="21">
        <dbReference type="Rhea" id="RHEA:13282"/>
    </physiologicalReaction>
</comment>
<dbReference type="EC" id="1.1.1.239" evidence="30"/>
<dbReference type="GO" id="GO:0008210">
    <property type="term" value="P:estrogen metabolic process"/>
    <property type="evidence" value="ECO:0007669"/>
    <property type="project" value="TreeGrafter"/>
</dbReference>
<feature type="domain" description="Ketoreductase" evidence="45">
    <location>
        <begin position="12"/>
        <end position="205"/>
    </location>
</feature>
<comment type="catalytic activity">
    <reaction evidence="25">
        <text>(3S)-hydroxyoctanoyl-CoA + NAD(+) = 3-oxooctanoyl-CoA + NADH + H(+)</text>
        <dbReference type="Rhea" id="RHEA:31195"/>
        <dbReference type="ChEBI" id="CHEBI:15378"/>
        <dbReference type="ChEBI" id="CHEBI:57540"/>
        <dbReference type="ChEBI" id="CHEBI:57945"/>
        <dbReference type="ChEBI" id="CHEBI:62617"/>
        <dbReference type="ChEBI" id="CHEBI:62619"/>
    </reaction>
    <physiologicalReaction direction="left-to-right" evidence="25">
        <dbReference type="Rhea" id="RHEA:31196"/>
    </physiologicalReaction>
    <physiologicalReaction direction="right-to-left" evidence="25">
        <dbReference type="Rhea" id="RHEA:31197"/>
    </physiologicalReaction>
</comment>
<evidence type="ECO:0000256" key="22">
    <source>
        <dbReference type="ARBA" id="ARBA00052095"/>
    </source>
</evidence>
<comment type="catalytic activity">
    <reaction evidence="12">
        <text>3alpha-hydroxy-5alpha-pregnan-20-one + NAD(+) = 5alpha-pregnane-3,20-dione + NADH + H(+)</text>
        <dbReference type="Rhea" id="RHEA:41980"/>
        <dbReference type="ChEBI" id="CHEBI:15378"/>
        <dbReference type="ChEBI" id="CHEBI:28952"/>
        <dbReference type="ChEBI" id="CHEBI:50169"/>
        <dbReference type="ChEBI" id="CHEBI:57540"/>
        <dbReference type="ChEBI" id="CHEBI:57945"/>
    </reaction>
    <physiologicalReaction direction="left-to-right" evidence="12">
        <dbReference type="Rhea" id="RHEA:41981"/>
    </physiologicalReaction>
</comment>
<comment type="similarity">
    <text evidence="3 44">Belongs to the short-chain dehydrogenases/reductases (SDR) family.</text>
</comment>
<comment type="catalytic activity">
    <reaction evidence="23">
        <text>cortisone + NAD(+) = 17alpha-hydroxypregn-4-en-3,11,20-trione-21-al + NADH + H(+)</text>
        <dbReference type="Rhea" id="RHEA:42016"/>
        <dbReference type="ChEBI" id="CHEBI:15378"/>
        <dbReference type="ChEBI" id="CHEBI:16962"/>
        <dbReference type="ChEBI" id="CHEBI:57540"/>
        <dbReference type="ChEBI" id="CHEBI:57945"/>
        <dbReference type="ChEBI" id="CHEBI:78596"/>
    </reaction>
    <physiologicalReaction direction="left-to-right" evidence="23">
        <dbReference type="Rhea" id="RHEA:42017"/>
    </physiologicalReaction>
</comment>
<evidence type="ECO:0000313" key="47">
    <source>
        <dbReference type="RefSeq" id="XP_032827290.1"/>
    </source>
</evidence>
<dbReference type="EC" id="1.1.1.159" evidence="28"/>
<evidence type="ECO:0000256" key="27">
    <source>
        <dbReference type="ARBA" id="ARBA00065251"/>
    </source>
</evidence>
<dbReference type="GO" id="GO:0008709">
    <property type="term" value="F:cholate 7-alpha-dehydrogenase (NAD+) activity"/>
    <property type="evidence" value="ECO:0007669"/>
    <property type="project" value="UniProtKB-EC"/>
</dbReference>
<dbReference type="InterPro" id="IPR020904">
    <property type="entry name" value="Sc_DH/Rdtase_CS"/>
</dbReference>
<comment type="catalytic activity">
    <reaction evidence="18">
        <text>(3S)-hydroxyhexadecanoyl-CoA + NAD(+) = 3-oxohexadecanoyl-CoA + NADH + H(+)</text>
        <dbReference type="Rhea" id="RHEA:31159"/>
        <dbReference type="ChEBI" id="CHEBI:15378"/>
        <dbReference type="ChEBI" id="CHEBI:57349"/>
        <dbReference type="ChEBI" id="CHEBI:57540"/>
        <dbReference type="ChEBI" id="CHEBI:57945"/>
        <dbReference type="ChEBI" id="CHEBI:62613"/>
    </reaction>
    <physiologicalReaction direction="left-to-right" evidence="18">
        <dbReference type="Rhea" id="RHEA:31160"/>
    </physiologicalReaction>
    <physiologicalReaction direction="right-to-left" evidence="18">
        <dbReference type="Rhea" id="RHEA:31161"/>
    </physiologicalReaction>
</comment>
<comment type="catalytic activity">
    <reaction evidence="9">
        <text>17beta-estradiol + NAD(+) = estrone + NADH + H(+)</text>
        <dbReference type="Rhea" id="RHEA:24612"/>
        <dbReference type="ChEBI" id="CHEBI:15378"/>
        <dbReference type="ChEBI" id="CHEBI:16469"/>
        <dbReference type="ChEBI" id="CHEBI:17263"/>
        <dbReference type="ChEBI" id="CHEBI:57540"/>
        <dbReference type="ChEBI" id="CHEBI:57945"/>
        <dbReference type="EC" id="1.1.1.62"/>
    </reaction>
    <physiologicalReaction direction="left-to-right" evidence="9">
        <dbReference type="Rhea" id="RHEA:24613"/>
    </physiologicalReaction>
</comment>
<dbReference type="InterPro" id="IPR036291">
    <property type="entry name" value="NAD(P)-bd_dom_sf"/>
</dbReference>
<comment type="catalytic activity">
    <reaction evidence="11">
        <text>testosterone + NAD(+) = androst-4-ene-3,17-dione + NADH + H(+)</text>
        <dbReference type="Rhea" id="RHEA:14929"/>
        <dbReference type="ChEBI" id="CHEBI:15378"/>
        <dbReference type="ChEBI" id="CHEBI:16422"/>
        <dbReference type="ChEBI" id="CHEBI:17347"/>
        <dbReference type="ChEBI" id="CHEBI:57540"/>
        <dbReference type="ChEBI" id="CHEBI:57945"/>
        <dbReference type="EC" id="1.1.1.239"/>
    </reaction>
    <physiologicalReaction direction="left-to-right" evidence="11">
        <dbReference type="Rhea" id="RHEA:14930"/>
    </physiologicalReaction>
</comment>
<dbReference type="EC" id="1.1.1.35" evidence="4"/>
<evidence type="ECO:0000256" key="30">
    <source>
        <dbReference type="ARBA" id="ARBA00066822"/>
    </source>
</evidence>
<evidence type="ECO:0000259" key="45">
    <source>
        <dbReference type="SMART" id="SM00822"/>
    </source>
</evidence>
<evidence type="ECO:0000256" key="26">
    <source>
        <dbReference type="ARBA" id="ARBA00052975"/>
    </source>
</evidence>
<evidence type="ECO:0000256" key="19">
    <source>
        <dbReference type="ARBA" id="ARBA00051637"/>
    </source>
</evidence>
<comment type="pathway">
    <text evidence="8">Amino-acid degradation; L-isoleucine degradation.</text>
</comment>